<feature type="signal peptide" evidence="3">
    <location>
        <begin position="1"/>
        <end position="29"/>
    </location>
</feature>
<dbReference type="InterPro" id="IPR001461">
    <property type="entry name" value="Aspartic_peptidase_A1"/>
</dbReference>
<dbReference type="GO" id="GO:0005576">
    <property type="term" value="C:extracellular region"/>
    <property type="evidence" value="ECO:0007669"/>
    <property type="project" value="UniProtKB-SubCell"/>
</dbReference>
<evidence type="ECO:0000313" key="5">
    <source>
        <dbReference type="Proteomes" id="UP000813463"/>
    </source>
</evidence>
<dbReference type="GO" id="GO:0004190">
    <property type="term" value="F:aspartic-type endopeptidase activity"/>
    <property type="evidence" value="ECO:0007669"/>
    <property type="project" value="InterPro"/>
</dbReference>
<sequence>MVSSYHHHHHHHLFTFSILLIHFISTTSSSASFHPKALVLPVSKDSSTLQYTTKLIQRTPLVTVPLTLDLGTPFLWLWINCGKNIISSTYHPVSCGSPQCTLANAKICKTCPSQPTTGCNNNNNNTCATHSLYNPITNISPPLGGELATDVVQIHSTDGSNTGKTVTVPNYLFVCAPKSLLQGLPKGVSGIAGLGRTTVSLPSQFSSTFGFPHKFALCLSSFPSEDGVVLFGDGPYNLSSGSDVTTLFSYNPLIRNPVRPSEYFIGVTAIRILEKDLPLDKSLLSINNKGNGGTLLSVIHPYTVMETSIYKSFITTFDTLLKKLYQLKRVTPVAPFEMCYDSGTFGYTKIGPFVPDINLVLQNGVSWRIQAMNSLVRVQSIQAYCLGFVDGGRNPRASIVIGAYQMEDVLLQFDLAKSSLGFTTSLVPDRIRCSNFNFTSNVV</sequence>
<dbReference type="InterPro" id="IPR033868">
    <property type="entry name" value="Xylanase_inhibitor_I-like"/>
</dbReference>
<comment type="similarity">
    <text evidence="1">Belongs to the peptidase A1 family.</text>
</comment>
<keyword evidence="2 3" id="KW-0732">Signal</keyword>
<dbReference type="InterPro" id="IPR032861">
    <property type="entry name" value="TAXi_N"/>
</dbReference>
<feature type="domain" description="Peptidase A1" evidence="4">
    <location>
        <begin position="51"/>
        <end position="423"/>
    </location>
</feature>
<dbReference type="PANTHER" id="PTHR47965">
    <property type="entry name" value="ASPARTYL PROTEASE-RELATED"/>
    <property type="match status" value="1"/>
</dbReference>
<dbReference type="AlphaFoldDB" id="A0A9R0K8L7"/>
<dbReference type="CDD" id="cd05489">
    <property type="entry name" value="xylanase_inhibitor_I_like"/>
    <property type="match status" value="1"/>
</dbReference>
<evidence type="ECO:0000256" key="1">
    <source>
        <dbReference type="ARBA" id="ARBA00007447"/>
    </source>
</evidence>
<dbReference type="RefSeq" id="XP_021861435.2">
    <property type="nucleotide sequence ID" value="XM_022005743.2"/>
</dbReference>
<organism evidence="5 6">
    <name type="scientific">Spinacia oleracea</name>
    <name type="common">Spinach</name>
    <dbReference type="NCBI Taxonomy" id="3562"/>
    <lineage>
        <taxon>Eukaryota</taxon>
        <taxon>Viridiplantae</taxon>
        <taxon>Streptophyta</taxon>
        <taxon>Embryophyta</taxon>
        <taxon>Tracheophyta</taxon>
        <taxon>Spermatophyta</taxon>
        <taxon>Magnoliopsida</taxon>
        <taxon>eudicotyledons</taxon>
        <taxon>Gunneridae</taxon>
        <taxon>Pentapetalae</taxon>
        <taxon>Caryophyllales</taxon>
        <taxon>Chenopodiaceae</taxon>
        <taxon>Chenopodioideae</taxon>
        <taxon>Anserineae</taxon>
        <taxon>Spinacia</taxon>
    </lineage>
</organism>
<gene>
    <name evidence="6" type="primary">LOC110800436</name>
</gene>
<evidence type="ECO:0000256" key="3">
    <source>
        <dbReference type="SAM" id="SignalP"/>
    </source>
</evidence>
<dbReference type="Pfam" id="PF14543">
    <property type="entry name" value="TAXi_N"/>
    <property type="match status" value="1"/>
</dbReference>
<keyword evidence="5" id="KW-1185">Reference proteome</keyword>
<dbReference type="InterPro" id="IPR021109">
    <property type="entry name" value="Peptidase_aspartic_dom_sf"/>
</dbReference>
<dbReference type="Pfam" id="PF14541">
    <property type="entry name" value="TAXi_C"/>
    <property type="match status" value="1"/>
</dbReference>
<dbReference type="GO" id="GO:0006508">
    <property type="term" value="P:proteolysis"/>
    <property type="evidence" value="ECO:0007669"/>
    <property type="project" value="InterPro"/>
</dbReference>
<dbReference type="InterPro" id="IPR033121">
    <property type="entry name" value="PEPTIDASE_A1"/>
</dbReference>
<evidence type="ECO:0000259" key="4">
    <source>
        <dbReference type="PROSITE" id="PS51767"/>
    </source>
</evidence>
<evidence type="ECO:0000313" key="6">
    <source>
        <dbReference type="RefSeq" id="XP_021861435.2"/>
    </source>
</evidence>
<dbReference type="KEGG" id="soe:110800436"/>
<dbReference type="GeneID" id="110800436"/>
<reference evidence="6" key="2">
    <citation type="submission" date="2025-08" db="UniProtKB">
        <authorList>
            <consortium name="RefSeq"/>
        </authorList>
    </citation>
    <scope>IDENTIFICATION</scope>
    <source>
        <tissue evidence="6">Leaf</tissue>
    </source>
</reference>
<dbReference type="PROSITE" id="PS51767">
    <property type="entry name" value="PEPTIDASE_A1"/>
    <property type="match status" value="1"/>
</dbReference>
<dbReference type="PANTHER" id="PTHR47965:SF22">
    <property type="entry name" value="EUKARYOTIC ASPARTYL PROTEASE FAMILY PROTEIN"/>
    <property type="match status" value="1"/>
</dbReference>
<dbReference type="Proteomes" id="UP000813463">
    <property type="component" value="Chromosome 3"/>
</dbReference>
<evidence type="ECO:0000256" key="2">
    <source>
        <dbReference type="ARBA" id="ARBA00022729"/>
    </source>
</evidence>
<proteinExistence type="inferred from homology"/>
<feature type="chain" id="PRO_5046921830" evidence="3">
    <location>
        <begin position="30"/>
        <end position="443"/>
    </location>
</feature>
<name>A0A9R0K8L7_SPIOL</name>
<dbReference type="InterPro" id="IPR032799">
    <property type="entry name" value="TAXi_C"/>
</dbReference>
<dbReference type="SUPFAM" id="SSF50630">
    <property type="entry name" value="Acid proteases"/>
    <property type="match status" value="1"/>
</dbReference>
<protein>
    <submittedName>
        <fullName evidence="6">Probable aspartic proteinase GIP2</fullName>
    </submittedName>
</protein>
<dbReference type="Gene3D" id="2.40.70.10">
    <property type="entry name" value="Acid Proteases"/>
    <property type="match status" value="2"/>
</dbReference>
<accession>A0A9R0K8L7</accession>
<reference evidence="5" key="1">
    <citation type="journal article" date="2021" name="Nat. Commun.">
        <title>Genomic analyses provide insights into spinach domestication and the genetic basis of agronomic traits.</title>
        <authorList>
            <person name="Cai X."/>
            <person name="Sun X."/>
            <person name="Xu C."/>
            <person name="Sun H."/>
            <person name="Wang X."/>
            <person name="Ge C."/>
            <person name="Zhang Z."/>
            <person name="Wang Q."/>
            <person name="Fei Z."/>
            <person name="Jiao C."/>
            <person name="Wang Q."/>
        </authorList>
    </citation>
    <scope>NUCLEOTIDE SEQUENCE [LARGE SCALE GENOMIC DNA]</scope>
    <source>
        <strain evidence="5">cv. Varoflay</strain>
    </source>
</reference>